<proteinExistence type="inferred from homology"/>
<keyword evidence="4" id="KW-0804">Transcription</keyword>
<dbReference type="GO" id="GO:0003677">
    <property type="term" value="F:DNA binding"/>
    <property type="evidence" value="ECO:0007669"/>
    <property type="project" value="UniProtKB-KW"/>
</dbReference>
<dbReference type="InterPro" id="IPR005119">
    <property type="entry name" value="LysR_subst-bd"/>
</dbReference>
<dbReference type="PANTHER" id="PTHR30346">
    <property type="entry name" value="TRANSCRIPTIONAL DUAL REGULATOR HCAR-RELATED"/>
    <property type="match status" value="1"/>
</dbReference>
<dbReference type="InterPro" id="IPR054793">
    <property type="entry name" value="AlsR"/>
</dbReference>
<sequence length="293" mass="32989">MIELHHLRYFIVVAEELHFGKAALRLQMTQPPLSQQIKHLEREIGVTLLKRSKRTVTLTTAGKVFLKHVKQGLAQIDYAVDMAKQTERGESGELKIGFVGSATFEILPPLIRKYQKRFPSVKIGLQELSTANQVKGLLNGSIDIGILHPPIKNDDLILHTVKKDNCVLVVPKGHSLALKEPVHLKDLHSESMIFISKETWPYLYSKFNLLCKKAGFTPNIHHESTEYHMIISLVSAGLGVSIVPSTAKKSLNFDVVYKEIENFSLDAEWVTAHKKDNQNPALLNFTEALHSYL</sequence>
<organism evidence="6 7">
    <name type="scientific">Virgibacillus chiguensis</name>
    <dbReference type="NCBI Taxonomy" id="411959"/>
    <lineage>
        <taxon>Bacteria</taxon>
        <taxon>Bacillati</taxon>
        <taxon>Bacillota</taxon>
        <taxon>Bacilli</taxon>
        <taxon>Bacillales</taxon>
        <taxon>Bacillaceae</taxon>
        <taxon>Virgibacillus</taxon>
    </lineage>
</organism>
<dbReference type="FunFam" id="1.10.10.10:FF:000001">
    <property type="entry name" value="LysR family transcriptional regulator"/>
    <property type="match status" value="1"/>
</dbReference>
<evidence type="ECO:0000313" key="7">
    <source>
        <dbReference type="Proteomes" id="UP000184079"/>
    </source>
</evidence>
<dbReference type="InterPro" id="IPR036388">
    <property type="entry name" value="WH-like_DNA-bd_sf"/>
</dbReference>
<comment type="similarity">
    <text evidence="1">Belongs to the LysR transcriptional regulatory family.</text>
</comment>
<reference evidence="7" key="1">
    <citation type="submission" date="2016-11" db="EMBL/GenBank/DDBJ databases">
        <authorList>
            <person name="Varghese N."/>
            <person name="Submissions S."/>
        </authorList>
    </citation>
    <scope>NUCLEOTIDE SEQUENCE [LARGE SCALE GENOMIC DNA]</scope>
    <source>
        <strain evidence="7">CGMCC 1.6496</strain>
    </source>
</reference>
<keyword evidence="2" id="KW-0805">Transcription regulation</keyword>
<feature type="domain" description="HTH lysR-type" evidence="5">
    <location>
        <begin position="2"/>
        <end position="59"/>
    </location>
</feature>
<dbReference type="PRINTS" id="PR00039">
    <property type="entry name" value="HTHLYSR"/>
</dbReference>
<keyword evidence="3 6" id="KW-0238">DNA-binding</keyword>
<dbReference type="Pfam" id="PF03466">
    <property type="entry name" value="LysR_substrate"/>
    <property type="match status" value="1"/>
</dbReference>
<gene>
    <name evidence="6" type="ORF">SAMN05421807_108156</name>
</gene>
<protein>
    <submittedName>
        <fullName evidence="6">DNA-binding transcriptional regulator, LysR family</fullName>
    </submittedName>
</protein>
<dbReference type="InterPro" id="IPR036390">
    <property type="entry name" value="WH_DNA-bd_sf"/>
</dbReference>
<dbReference type="AlphaFoldDB" id="A0A1M5TVA0"/>
<dbReference type="SUPFAM" id="SSF46785">
    <property type="entry name" value="Winged helix' DNA-binding domain"/>
    <property type="match status" value="1"/>
</dbReference>
<evidence type="ECO:0000256" key="1">
    <source>
        <dbReference type="ARBA" id="ARBA00009437"/>
    </source>
</evidence>
<name>A0A1M5TVA0_9BACI</name>
<dbReference type="NCBIfam" id="NF045775">
    <property type="entry name" value="acetoin_reg_AlsR"/>
    <property type="match status" value="1"/>
</dbReference>
<dbReference type="GO" id="GO:0003700">
    <property type="term" value="F:DNA-binding transcription factor activity"/>
    <property type="evidence" value="ECO:0007669"/>
    <property type="project" value="InterPro"/>
</dbReference>
<dbReference type="GO" id="GO:0032993">
    <property type="term" value="C:protein-DNA complex"/>
    <property type="evidence" value="ECO:0007669"/>
    <property type="project" value="TreeGrafter"/>
</dbReference>
<dbReference type="Gene3D" id="3.40.190.10">
    <property type="entry name" value="Periplasmic binding protein-like II"/>
    <property type="match status" value="2"/>
</dbReference>
<dbReference type="EMBL" id="FQXD01000008">
    <property type="protein sequence ID" value="SHH54707.1"/>
    <property type="molecule type" value="Genomic_DNA"/>
</dbReference>
<dbReference type="Gene3D" id="1.10.10.10">
    <property type="entry name" value="Winged helix-like DNA-binding domain superfamily/Winged helix DNA-binding domain"/>
    <property type="match status" value="1"/>
</dbReference>
<evidence type="ECO:0000313" key="6">
    <source>
        <dbReference type="EMBL" id="SHH54707.1"/>
    </source>
</evidence>
<dbReference type="PROSITE" id="PS50931">
    <property type="entry name" value="HTH_LYSR"/>
    <property type="match status" value="1"/>
</dbReference>
<keyword evidence="7" id="KW-1185">Reference proteome</keyword>
<dbReference type="SUPFAM" id="SSF53850">
    <property type="entry name" value="Periplasmic binding protein-like II"/>
    <property type="match status" value="1"/>
</dbReference>
<evidence type="ECO:0000259" key="5">
    <source>
        <dbReference type="PROSITE" id="PS50931"/>
    </source>
</evidence>
<evidence type="ECO:0000256" key="3">
    <source>
        <dbReference type="ARBA" id="ARBA00023125"/>
    </source>
</evidence>
<evidence type="ECO:0000256" key="2">
    <source>
        <dbReference type="ARBA" id="ARBA00023015"/>
    </source>
</evidence>
<accession>A0A1M5TVA0</accession>
<evidence type="ECO:0000256" key="4">
    <source>
        <dbReference type="ARBA" id="ARBA00023163"/>
    </source>
</evidence>
<dbReference type="Proteomes" id="UP000184079">
    <property type="component" value="Unassembled WGS sequence"/>
</dbReference>
<dbReference type="PANTHER" id="PTHR30346:SF0">
    <property type="entry name" value="HCA OPERON TRANSCRIPTIONAL ACTIVATOR HCAR"/>
    <property type="match status" value="1"/>
</dbReference>
<dbReference type="Pfam" id="PF00126">
    <property type="entry name" value="HTH_1"/>
    <property type="match status" value="1"/>
</dbReference>
<dbReference type="InterPro" id="IPR000847">
    <property type="entry name" value="LysR_HTH_N"/>
</dbReference>